<evidence type="ECO:0000313" key="3">
    <source>
        <dbReference type="Proteomes" id="UP000006882"/>
    </source>
</evidence>
<sequence length="97" mass="11025">MYSVTQKVVLSKKQINMGSCYKETTTHRNVTSAAILICHLVWVPILFIMHEPMTAQTANTKLYGILFIMHEPMTAQTANTKLYGHRITFRTGLINPD</sequence>
<dbReference type="EMBL" id="CM007655">
    <property type="protein sequence ID" value="ONI07496.1"/>
    <property type="molecule type" value="Genomic_DNA"/>
</dbReference>
<evidence type="ECO:0000256" key="1">
    <source>
        <dbReference type="SAM" id="Phobius"/>
    </source>
</evidence>
<keyword evidence="1" id="KW-0472">Membrane</keyword>
<dbReference type="AlphaFoldDB" id="A0A251P7F0"/>
<keyword evidence="1" id="KW-0812">Transmembrane</keyword>
<accession>A0A251P7F0</accession>
<proteinExistence type="predicted"/>
<keyword evidence="1" id="KW-1133">Transmembrane helix</keyword>
<keyword evidence="3" id="KW-1185">Reference proteome</keyword>
<dbReference type="Proteomes" id="UP000006882">
    <property type="component" value="Chromosome G5"/>
</dbReference>
<gene>
    <name evidence="2" type="ORF">PRUPE_5G123900</name>
</gene>
<evidence type="ECO:0000313" key="2">
    <source>
        <dbReference type="EMBL" id="ONI07496.1"/>
    </source>
</evidence>
<dbReference type="Gramene" id="ONI07496">
    <property type="protein sequence ID" value="ONI07496"/>
    <property type="gene ID" value="PRUPE_5G123900"/>
</dbReference>
<protein>
    <submittedName>
        <fullName evidence="2">Uncharacterized protein</fullName>
    </submittedName>
</protein>
<name>A0A251P7F0_PRUPE</name>
<organism evidence="2 3">
    <name type="scientific">Prunus persica</name>
    <name type="common">Peach</name>
    <name type="synonym">Amygdalus persica</name>
    <dbReference type="NCBI Taxonomy" id="3760"/>
    <lineage>
        <taxon>Eukaryota</taxon>
        <taxon>Viridiplantae</taxon>
        <taxon>Streptophyta</taxon>
        <taxon>Embryophyta</taxon>
        <taxon>Tracheophyta</taxon>
        <taxon>Spermatophyta</taxon>
        <taxon>Magnoliopsida</taxon>
        <taxon>eudicotyledons</taxon>
        <taxon>Gunneridae</taxon>
        <taxon>Pentapetalae</taxon>
        <taxon>rosids</taxon>
        <taxon>fabids</taxon>
        <taxon>Rosales</taxon>
        <taxon>Rosaceae</taxon>
        <taxon>Amygdaloideae</taxon>
        <taxon>Amygdaleae</taxon>
        <taxon>Prunus</taxon>
    </lineage>
</organism>
<feature type="transmembrane region" description="Helical" evidence="1">
    <location>
        <begin position="30"/>
        <end position="49"/>
    </location>
</feature>
<reference evidence="2 3" key="1">
    <citation type="journal article" date="2013" name="Nat. Genet.">
        <title>The high-quality draft genome of peach (Prunus persica) identifies unique patterns of genetic diversity, domestication and genome evolution.</title>
        <authorList>
            <consortium name="International Peach Genome Initiative"/>
            <person name="Verde I."/>
            <person name="Abbott A.G."/>
            <person name="Scalabrin S."/>
            <person name="Jung S."/>
            <person name="Shu S."/>
            <person name="Marroni F."/>
            <person name="Zhebentyayeva T."/>
            <person name="Dettori M.T."/>
            <person name="Grimwood J."/>
            <person name="Cattonaro F."/>
            <person name="Zuccolo A."/>
            <person name="Rossini L."/>
            <person name="Jenkins J."/>
            <person name="Vendramin E."/>
            <person name="Meisel L.A."/>
            <person name="Decroocq V."/>
            <person name="Sosinski B."/>
            <person name="Prochnik S."/>
            <person name="Mitros T."/>
            <person name="Policriti A."/>
            <person name="Cipriani G."/>
            <person name="Dondini L."/>
            <person name="Ficklin S."/>
            <person name="Goodstein D.M."/>
            <person name="Xuan P."/>
            <person name="Del Fabbro C."/>
            <person name="Aramini V."/>
            <person name="Copetti D."/>
            <person name="Gonzalez S."/>
            <person name="Horner D.S."/>
            <person name="Falchi R."/>
            <person name="Lucas S."/>
            <person name="Mica E."/>
            <person name="Maldonado J."/>
            <person name="Lazzari B."/>
            <person name="Bielenberg D."/>
            <person name="Pirona R."/>
            <person name="Miculan M."/>
            <person name="Barakat A."/>
            <person name="Testolin R."/>
            <person name="Stella A."/>
            <person name="Tartarini S."/>
            <person name="Tonutti P."/>
            <person name="Arus P."/>
            <person name="Orellana A."/>
            <person name="Wells C."/>
            <person name="Main D."/>
            <person name="Vizzotto G."/>
            <person name="Silva H."/>
            <person name="Salamini F."/>
            <person name="Schmutz J."/>
            <person name="Morgante M."/>
            <person name="Rokhsar D.S."/>
        </authorList>
    </citation>
    <scope>NUCLEOTIDE SEQUENCE [LARGE SCALE GENOMIC DNA]</scope>
    <source>
        <strain evidence="3">cv. Nemared</strain>
    </source>
</reference>